<keyword evidence="9" id="KW-0057">Aromatic amino acid biosynthesis</keyword>
<dbReference type="InterPro" id="IPR050812">
    <property type="entry name" value="Preph/Arog_dehydrog"/>
</dbReference>
<evidence type="ECO:0000259" key="11">
    <source>
        <dbReference type="PROSITE" id="PS51176"/>
    </source>
</evidence>
<dbReference type="FunFam" id="1.10.3660.10:FF:000003">
    <property type="entry name" value="Prephenate dehydrogenase"/>
    <property type="match status" value="1"/>
</dbReference>
<dbReference type="GO" id="GO:0004665">
    <property type="term" value="F:prephenate dehydrogenase (NADP+) activity"/>
    <property type="evidence" value="ECO:0007669"/>
    <property type="project" value="InterPro"/>
</dbReference>
<dbReference type="InterPro" id="IPR008927">
    <property type="entry name" value="6-PGluconate_DH-like_C_sf"/>
</dbReference>
<dbReference type="EMBL" id="BMHQ01000003">
    <property type="protein sequence ID" value="GGE11391.1"/>
    <property type="molecule type" value="Genomic_DNA"/>
</dbReference>
<evidence type="ECO:0000256" key="3">
    <source>
        <dbReference type="ARBA" id="ARBA00012068"/>
    </source>
</evidence>
<dbReference type="RefSeq" id="WP_188646898.1">
    <property type="nucleotide sequence ID" value="NZ_BMHQ01000003.1"/>
</dbReference>
<organism evidence="12 13">
    <name type="scientific">Marinithermofilum abyssi</name>
    <dbReference type="NCBI Taxonomy" id="1571185"/>
    <lineage>
        <taxon>Bacteria</taxon>
        <taxon>Bacillati</taxon>
        <taxon>Bacillota</taxon>
        <taxon>Bacilli</taxon>
        <taxon>Bacillales</taxon>
        <taxon>Thermoactinomycetaceae</taxon>
        <taxon>Marinithermofilum</taxon>
    </lineage>
</organism>
<comment type="catalytic activity">
    <reaction evidence="10">
        <text>prephenate + NAD(+) = 3-(4-hydroxyphenyl)pyruvate + CO2 + NADH</text>
        <dbReference type="Rhea" id="RHEA:13869"/>
        <dbReference type="ChEBI" id="CHEBI:16526"/>
        <dbReference type="ChEBI" id="CHEBI:29934"/>
        <dbReference type="ChEBI" id="CHEBI:36242"/>
        <dbReference type="ChEBI" id="CHEBI:57540"/>
        <dbReference type="ChEBI" id="CHEBI:57945"/>
        <dbReference type="EC" id="1.3.1.12"/>
    </reaction>
</comment>
<keyword evidence="5" id="KW-0827">Tyrosine biosynthesis</keyword>
<dbReference type="AlphaFoldDB" id="A0A8J2VES0"/>
<sequence>MTFRKAAVLGIGLIGGSLALGLKEKAGLEVYGFDVSESALKWAESAGVIHQGHTNLESAVANADLVVIAVPVGTTPRLMEQLAELPLKSNCIVTDVGSTKGVVTKAGMVFSSRGVTFIGGHPMAGSHRSGVQAADPHLFENAYYVLTPHQETSLFQVQRLSRLLEKATGAKLVLMDPEHHDRVVGAISHLPHVVAAALVNQVGRYNEENEWFFRLAAGGFRDLTRVAGSHPLMWRDILLSNRDAVVQLLDDWIRDMQEIQSAVKHRDSERIEWFFQNAKTLRDKLPDRKKGILTEEYDCYVNMPDHPGEIGKVATLVGEAGCNLSNLHVMENREATQGVLRLVFRDREELERAVNRLRQSGYEVFLIEEENQEKK</sequence>
<dbReference type="GO" id="GO:0008977">
    <property type="term" value="F:prephenate dehydrogenase (NAD+) activity"/>
    <property type="evidence" value="ECO:0007669"/>
    <property type="project" value="UniProtKB-EC"/>
</dbReference>
<dbReference type="InterPro" id="IPR046825">
    <property type="entry name" value="PDH_C"/>
</dbReference>
<proteinExistence type="inferred from homology"/>
<keyword evidence="8" id="KW-0520">NAD</keyword>
<evidence type="ECO:0000256" key="4">
    <source>
        <dbReference type="ARBA" id="ARBA00016891"/>
    </source>
</evidence>
<accession>A0A8J2VES0</accession>
<evidence type="ECO:0000313" key="13">
    <source>
        <dbReference type="Proteomes" id="UP000625210"/>
    </source>
</evidence>
<dbReference type="InterPro" id="IPR036291">
    <property type="entry name" value="NAD(P)-bd_dom_sf"/>
</dbReference>
<dbReference type="NCBIfam" id="NF005107">
    <property type="entry name" value="PRK06545.1-5"/>
    <property type="match status" value="1"/>
</dbReference>
<comment type="caution">
    <text evidence="12">The sequence shown here is derived from an EMBL/GenBank/DDBJ whole genome shotgun (WGS) entry which is preliminary data.</text>
</comment>
<comment type="similarity">
    <text evidence="2">Belongs to the prephenate/arogenate dehydrogenase family.</text>
</comment>
<evidence type="ECO:0000256" key="1">
    <source>
        <dbReference type="ARBA" id="ARBA00005067"/>
    </source>
</evidence>
<dbReference type="PANTHER" id="PTHR21363">
    <property type="entry name" value="PREPHENATE DEHYDROGENASE"/>
    <property type="match status" value="1"/>
</dbReference>
<dbReference type="EC" id="1.3.1.12" evidence="3"/>
<evidence type="ECO:0000256" key="7">
    <source>
        <dbReference type="ARBA" id="ARBA00023002"/>
    </source>
</evidence>
<keyword evidence="6" id="KW-0028">Amino-acid biosynthesis</keyword>
<dbReference type="InterPro" id="IPR003099">
    <property type="entry name" value="Prephen_DH"/>
</dbReference>
<keyword evidence="7" id="KW-0560">Oxidoreductase</keyword>
<dbReference type="PROSITE" id="PS51176">
    <property type="entry name" value="PDH_ADH"/>
    <property type="match status" value="1"/>
</dbReference>
<keyword evidence="13" id="KW-1185">Reference proteome</keyword>
<evidence type="ECO:0000313" key="12">
    <source>
        <dbReference type="EMBL" id="GGE11391.1"/>
    </source>
</evidence>
<dbReference type="Gene3D" id="3.30.70.260">
    <property type="match status" value="1"/>
</dbReference>
<evidence type="ECO:0000256" key="5">
    <source>
        <dbReference type="ARBA" id="ARBA00022498"/>
    </source>
</evidence>
<dbReference type="SUPFAM" id="SSF51735">
    <property type="entry name" value="NAD(P)-binding Rossmann-fold domains"/>
    <property type="match status" value="1"/>
</dbReference>
<dbReference type="GO" id="GO:0070403">
    <property type="term" value="F:NAD+ binding"/>
    <property type="evidence" value="ECO:0007669"/>
    <property type="project" value="InterPro"/>
</dbReference>
<dbReference type="Pfam" id="PF20463">
    <property type="entry name" value="PDH_C"/>
    <property type="match status" value="1"/>
</dbReference>
<reference evidence="12" key="1">
    <citation type="journal article" date="2014" name="Int. J. Syst. Evol. Microbiol.">
        <title>Complete genome sequence of Corynebacterium casei LMG S-19264T (=DSM 44701T), isolated from a smear-ripened cheese.</title>
        <authorList>
            <consortium name="US DOE Joint Genome Institute (JGI-PGF)"/>
            <person name="Walter F."/>
            <person name="Albersmeier A."/>
            <person name="Kalinowski J."/>
            <person name="Ruckert C."/>
        </authorList>
    </citation>
    <scope>NUCLEOTIDE SEQUENCE</scope>
    <source>
        <strain evidence="12">CGMCC 1.15179</strain>
    </source>
</reference>
<dbReference type="Pfam" id="PF02153">
    <property type="entry name" value="PDH_N"/>
    <property type="match status" value="1"/>
</dbReference>
<gene>
    <name evidence="12" type="primary">tyrA</name>
    <name evidence="12" type="ORF">GCM10011571_10940</name>
</gene>
<dbReference type="Proteomes" id="UP000625210">
    <property type="component" value="Unassembled WGS sequence"/>
</dbReference>
<dbReference type="FunFam" id="3.40.50.720:FF:000208">
    <property type="entry name" value="Prephenate dehydrogenase"/>
    <property type="match status" value="1"/>
</dbReference>
<dbReference type="Gene3D" id="1.10.3660.10">
    <property type="entry name" value="6-phosphogluconate dehydrogenase C-terminal like domain"/>
    <property type="match status" value="1"/>
</dbReference>
<name>A0A8J2VES0_9BACL</name>
<dbReference type="InterPro" id="IPR045865">
    <property type="entry name" value="ACT-like_dom_sf"/>
</dbReference>
<dbReference type="GO" id="GO:0006571">
    <property type="term" value="P:tyrosine biosynthetic process"/>
    <property type="evidence" value="ECO:0007669"/>
    <property type="project" value="UniProtKB-KW"/>
</dbReference>
<dbReference type="InterPro" id="IPR046826">
    <property type="entry name" value="PDH_N"/>
</dbReference>
<evidence type="ECO:0000256" key="10">
    <source>
        <dbReference type="ARBA" id="ARBA00049260"/>
    </source>
</evidence>
<evidence type="ECO:0000256" key="2">
    <source>
        <dbReference type="ARBA" id="ARBA00007964"/>
    </source>
</evidence>
<dbReference type="SUPFAM" id="SSF48179">
    <property type="entry name" value="6-phosphogluconate dehydrogenase C-terminal domain-like"/>
    <property type="match status" value="1"/>
</dbReference>
<reference evidence="12" key="2">
    <citation type="submission" date="2020-09" db="EMBL/GenBank/DDBJ databases">
        <authorList>
            <person name="Sun Q."/>
            <person name="Zhou Y."/>
        </authorList>
    </citation>
    <scope>NUCLEOTIDE SEQUENCE</scope>
    <source>
        <strain evidence="12">CGMCC 1.15179</strain>
    </source>
</reference>
<dbReference type="SUPFAM" id="SSF55021">
    <property type="entry name" value="ACT-like"/>
    <property type="match status" value="1"/>
</dbReference>
<evidence type="ECO:0000256" key="9">
    <source>
        <dbReference type="ARBA" id="ARBA00023141"/>
    </source>
</evidence>
<dbReference type="PANTHER" id="PTHR21363:SF0">
    <property type="entry name" value="PREPHENATE DEHYDROGENASE [NADP(+)]"/>
    <property type="match status" value="1"/>
</dbReference>
<evidence type="ECO:0000256" key="8">
    <source>
        <dbReference type="ARBA" id="ARBA00023027"/>
    </source>
</evidence>
<dbReference type="Gene3D" id="3.40.50.720">
    <property type="entry name" value="NAD(P)-binding Rossmann-like Domain"/>
    <property type="match status" value="1"/>
</dbReference>
<protein>
    <recommendedName>
        <fullName evidence="4">Prephenate dehydrogenase</fullName>
        <ecNumber evidence="3">1.3.1.12</ecNumber>
    </recommendedName>
</protein>
<comment type="pathway">
    <text evidence="1">Amino-acid biosynthesis; L-tyrosine biosynthesis; (4-hydroxyphenyl)pyruvate from prephenate (NAD(+) route): step 1/1.</text>
</comment>
<evidence type="ECO:0000256" key="6">
    <source>
        <dbReference type="ARBA" id="ARBA00022605"/>
    </source>
</evidence>
<feature type="domain" description="Prephenate/arogenate dehydrogenase" evidence="11">
    <location>
        <begin position="4"/>
        <end position="293"/>
    </location>
</feature>